<proteinExistence type="predicted"/>
<sequence length="243" mass="28665">MLLEETSLSLNQGDKVDEYCEAEKKLHNERDFMDWKSQRQWEIVELILQSSNLEKYIEKFRDYNISLDTFLNLIDSDLETIGITDKAEKESLLRNLENHKTHTEDLIINENHFEDLIMVKNVLEQVELLQKYSNFMYLNWASQKLVDYDGDKPDPPSSYLKILLERSMVQCDRMCDLIFGEKNPDHLIGTFLKVHNMPPPKYLSKKLMTRKKSQRKLLKGTGAFFGVVLLVMATIKFCRWHPK</sequence>
<keyword evidence="3" id="KW-1185">Reference proteome</keyword>
<evidence type="ECO:0000313" key="3">
    <source>
        <dbReference type="Proteomes" id="UP001359485"/>
    </source>
</evidence>
<dbReference type="PROSITE" id="PS50105">
    <property type="entry name" value="SAM_DOMAIN"/>
    <property type="match status" value="1"/>
</dbReference>
<dbReference type="InterPro" id="IPR001660">
    <property type="entry name" value="SAM"/>
</dbReference>
<protein>
    <recommendedName>
        <fullName evidence="1">SAM domain-containing protein</fullName>
    </recommendedName>
</protein>
<feature type="domain" description="SAM" evidence="1">
    <location>
        <begin position="35"/>
        <end position="102"/>
    </location>
</feature>
<reference evidence="2 3" key="1">
    <citation type="submission" date="2023-09" db="EMBL/GenBank/DDBJ databases">
        <title>Genomes of two closely related lineages of the louse Polyplax serrata with different host specificities.</title>
        <authorList>
            <person name="Martinu J."/>
            <person name="Tarabai H."/>
            <person name="Stefka J."/>
            <person name="Hypsa V."/>
        </authorList>
    </citation>
    <scope>NUCLEOTIDE SEQUENCE [LARGE SCALE GENOMIC DNA]</scope>
    <source>
        <strain evidence="2">98ZLc_SE</strain>
    </source>
</reference>
<name>A0ABR1ALN7_POLSC</name>
<gene>
    <name evidence="2" type="ORF">RUM44_002005</name>
</gene>
<evidence type="ECO:0000313" key="2">
    <source>
        <dbReference type="EMBL" id="KAK6622198.1"/>
    </source>
</evidence>
<evidence type="ECO:0000259" key="1">
    <source>
        <dbReference type="PROSITE" id="PS50105"/>
    </source>
</evidence>
<dbReference type="Proteomes" id="UP001359485">
    <property type="component" value="Unassembled WGS sequence"/>
</dbReference>
<dbReference type="InterPro" id="IPR013761">
    <property type="entry name" value="SAM/pointed_sf"/>
</dbReference>
<comment type="caution">
    <text evidence="2">The sequence shown here is derived from an EMBL/GenBank/DDBJ whole genome shotgun (WGS) entry which is preliminary data.</text>
</comment>
<dbReference type="Gene3D" id="1.10.150.50">
    <property type="entry name" value="Transcription Factor, Ets-1"/>
    <property type="match status" value="1"/>
</dbReference>
<dbReference type="SMART" id="SM00454">
    <property type="entry name" value="SAM"/>
    <property type="match status" value="1"/>
</dbReference>
<accession>A0ABR1ALN7</accession>
<dbReference type="SUPFAM" id="SSF47769">
    <property type="entry name" value="SAM/Pointed domain"/>
    <property type="match status" value="1"/>
</dbReference>
<organism evidence="2 3">
    <name type="scientific">Polyplax serrata</name>
    <name type="common">Common mouse louse</name>
    <dbReference type="NCBI Taxonomy" id="468196"/>
    <lineage>
        <taxon>Eukaryota</taxon>
        <taxon>Metazoa</taxon>
        <taxon>Ecdysozoa</taxon>
        <taxon>Arthropoda</taxon>
        <taxon>Hexapoda</taxon>
        <taxon>Insecta</taxon>
        <taxon>Pterygota</taxon>
        <taxon>Neoptera</taxon>
        <taxon>Paraneoptera</taxon>
        <taxon>Psocodea</taxon>
        <taxon>Troctomorpha</taxon>
        <taxon>Phthiraptera</taxon>
        <taxon>Anoplura</taxon>
        <taxon>Polyplacidae</taxon>
        <taxon>Polyplax</taxon>
    </lineage>
</organism>
<dbReference type="EMBL" id="JAWJWF010000047">
    <property type="protein sequence ID" value="KAK6622198.1"/>
    <property type="molecule type" value="Genomic_DNA"/>
</dbReference>
<dbReference type="Pfam" id="PF00536">
    <property type="entry name" value="SAM_1"/>
    <property type="match status" value="1"/>
</dbReference>